<dbReference type="GO" id="GO:0008234">
    <property type="term" value="F:cysteine-type peptidase activity"/>
    <property type="evidence" value="ECO:0007669"/>
    <property type="project" value="UniProtKB-KW"/>
</dbReference>
<evidence type="ECO:0000259" key="26">
    <source>
        <dbReference type="SMART" id="SM00645"/>
    </source>
</evidence>
<evidence type="ECO:0000256" key="4">
    <source>
        <dbReference type="ARBA" id="ARBA00022516"/>
    </source>
</evidence>
<feature type="domain" description="Cathepsin propeptide inhibitor" evidence="27">
    <location>
        <begin position="454"/>
        <end position="514"/>
    </location>
</feature>
<dbReference type="GO" id="GO:0006695">
    <property type="term" value="P:cholesterol biosynthetic process"/>
    <property type="evidence" value="ECO:0007669"/>
    <property type="project" value="UniProtKB-KW"/>
</dbReference>
<dbReference type="SUPFAM" id="SSF54001">
    <property type="entry name" value="Cysteine proteinases"/>
    <property type="match status" value="1"/>
</dbReference>
<evidence type="ECO:0000256" key="2">
    <source>
        <dbReference type="ARBA" id="ARBA00005402"/>
    </source>
</evidence>
<reference evidence="28" key="1">
    <citation type="journal article" date="2021" name="Mol. Ecol. Resour.">
        <title>Apolygus lucorum genome provides insights into omnivorousness and mesophyll feeding.</title>
        <authorList>
            <person name="Liu Y."/>
            <person name="Liu H."/>
            <person name="Wang H."/>
            <person name="Huang T."/>
            <person name="Liu B."/>
            <person name="Yang B."/>
            <person name="Yin L."/>
            <person name="Li B."/>
            <person name="Zhang Y."/>
            <person name="Zhang S."/>
            <person name="Jiang F."/>
            <person name="Zhang X."/>
            <person name="Ren Y."/>
            <person name="Wang B."/>
            <person name="Wang S."/>
            <person name="Lu Y."/>
            <person name="Wu K."/>
            <person name="Fan W."/>
            <person name="Wang G."/>
        </authorList>
    </citation>
    <scope>NUCLEOTIDE SEQUENCE</scope>
    <source>
        <strain evidence="28">12Hb</strain>
    </source>
</reference>
<comment type="caution">
    <text evidence="28">The sequence shown here is derived from an EMBL/GenBank/DDBJ whole genome shotgun (WGS) entry which is preliminary data.</text>
</comment>
<dbReference type="SMART" id="SM00848">
    <property type="entry name" value="Inhibitor_I29"/>
    <property type="match status" value="1"/>
</dbReference>
<keyword evidence="29" id="KW-1185">Reference proteome</keyword>
<keyword evidence="5" id="KW-0153">Cholesterol metabolism</keyword>
<evidence type="ECO:0000256" key="22">
    <source>
        <dbReference type="ARBA" id="ARBA00042688"/>
    </source>
</evidence>
<evidence type="ECO:0000256" key="23">
    <source>
        <dbReference type="ARBA" id="ARBA00047795"/>
    </source>
</evidence>
<evidence type="ECO:0000256" key="5">
    <source>
        <dbReference type="ARBA" id="ARBA00022548"/>
    </source>
</evidence>
<evidence type="ECO:0000256" key="7">
    <source>
        <dbReference type="ARBA" id="ARBA00022692"/>
    </source>
</evidence>
<dbReference type="EMBL" id="WIXP02000004">
    <property type="protein sequence ID" value="KAF6212512.1"/>
    <property type="molecule type" value="Genomic_DNA"/>
</dbReference>
<evidence type="ECO:0000256" key="15">
    <source>
        <dbReference type="ARBA" id="ARBA00023011"/>
    </source>
</evidence>
<feature type="transmembrane region" description="Helical" evidence="25">
    <location>
        <begin position="351"/>
        <end position="379"/>
    </location>
</feature>
<comment type="similarity">
    <text evidence="3">Belongs to the peptidase C1 family.</text>
</comment>
<keyword evidence="11" id="KW-0521">NADP</keyword>
<keyword evidence="10" id="KW-0788">Thiol protease</keyword>
<dbReference type="PANTHER" id="PTHR21257:SF38">
    <property type="entry name" value="7-DEHYDROCHOLESTEROL REDUCTASE"/>
    <property type="match status" value="1"/>
</dbReference>
<dbReference type="SMART" id="SM00645">
    <property type="entry name" value="Pept_C1"/>
    <property type="match status" value="1"/>
</dbReference>
<keyword evidence="12" id="KW-0752">Steroid biosynthesis</keyword>
<organism evidence="28 29">
    <name type="scientific">Apolygus lucorum</name>
    <name type="common">Small green plant bug</name>
    <name type="synonym">Lygocoris lucorum</name>
    <dbReference type="NCBI Taxonomy" id="248454"/>
    <lineage>
        <taxon>Eukaryota</taxon>
        <taxon>Metazoa</taxon>
        <taxon>Ecdysozoa</taxon>
        <taxon>Arthropoda</taxon>
        <taxon>Hexapoda</taxon>
        <taxon>Insecta</taxon>
        <taxon>Pterygota</taxon>
        <taxon>Neoptera</taxon>
        <taxon>Paraneoptera</taxon>
        <taxon>Hemiptera</taxon>
        <taxon>Heteroptera</taxon>
        <taxon>Panheteroptera</taxon>
        <taxon>Cimicomorpha</taxon>
        <taxon>Miridae</taxon>
        <taxon>Mirini</taxon>
        <taxon>Apolygus</taxon>
    </lineage>
</organism>
<dbReference type="PRINTS" id="PR00705">
    <property type="entry name" value="PAPAIN"/>
</dbReference>
<comment type="catalytic activity">
    <reaction evidence="24">
        <text>7-dehydrodesmosterol + NADPH + H(+) = desmosterol + NADP(+)</text>
        <dbReference type="Rhea" id="RHEA:46740"/>
        <dbReference type="ChEBI" id="CHEBI:15378"/>
        <dbReference type="ChEBI" id="CHEBI:17737"/>
        <dbReference type="ChEBI" id="CHEBI:27910"/>
        <dbReference type="ChEBI" id="CHEBI:57783"/>
        <dbReference type="ChEBI" id="CHEBI:58349"/>
    </reaction>
    <physiologicalReaction direction="left-to-right" evidence="24">
        <dbReference type="Rhea" id="RHEA:46741"/>
    </physiologicalReaction>
</comment>
<feature type="transmembrane region" description="Helical" evidence="25">
    <location>
        <begin position="241"/>
        <end position="261"/>
    </location>
</feature>
<dbReference type="GO" id="GO:0016132">
    <property type="term" value="P:brassinosteroid biosynthetic process"/>
    <property type="evidence" value="ECO:0007669"/>
    <property type="project" value="TreeGrafter"/>
</dbReference>
<feature type="transmembrane region" description="Helical" evidence="25">
    <location>
        <begin position="124"/>
        <end position="141"/>
    </location>
</feature>
<protein>
    <recommendedName>
        <fullName evidence="21">7-dehydrocholesterol reductase</fullName>
        <ecNumber evidence="21">1.3.1.21</ecNumber>
    </recommendedName>
    <alternativeName>
        <fullName evidence="22">Sterol Delta(7)-reductase</fullName>
    </alternativeName>
</protein>
<name>A0A8S9XU06_APOLU</name>
<dbReference type="FunFam" id="3.90.70.10:FF:000006">
    <property type="entry name" value="Cathepsin S"/>
    <property type="match status" value="1"/>
</dbReference>
<evidence type="ECO:0000256" key="10">
    <source>
        <dbReference type="ARBA" id="ARBA00022807"/>
    </source>
</evidence>
<keyword evidence="20" id="KW-0753">Steroid metabolism</keyword>
<evidence type="ECO:0000256" key="25">
    <source>
        <dbReference type="SAM" id="Phobius"/>
    </source>
</evidence>
<dbReference type="Proteomes" id="UP000466442">
    <property type="component" value="Unassembled WGS sequence"/>
</dbReference>
<feature type="domain" description="Peptidase C1A papain C-terminal" evidence="26">
    <location>
        <begin position="541"/>
        <end position="757"/>
    </location>
</feature>
<keyword evidence="17 25" id="KW-0472">Membrane</keyword>
<evidence type="ECO:0000256" key="19">
    <source>
        <dbReference type="ARBA" id="ARBA00023166"/>
    </source>
</evidence>
<evidence type="ECO:0000256" key="11">
    <source>
        <dbReference type="ARBA" id="ARBA00022857"/>
    </source>
</evidence>
<evidence type="ECO:0000256" key="18">
    <source>
        <dbReference type="ARBA" id="ARBA00023145"/>
    </source>
</evidence>
<dbReference type="PROSITE" id="PS00139">
    <property type="entry name" value="THIOL_PROTEASE_CYS"/>
    <property type="match status" value="1"/>
</dbReference>
<dbReference type="GO" id="GO:0006508">
    <property type="term" value="P:proteolysis"/>
    <property type="evidence" value="ECO:0007669"/>
    <property type="project" value="UniProtKB-KW"/>
</dbReference>
<evidence type="ECO:0000256" key="9">
    <source>
        <dbReference type="ARBA" id="ARBA00022801"/>
    </source>
</evidence>
<dbReference type="InterPro" id="IPR013201">
    <property type="entry name" value="Prot_inhib_I29"/>
</dbReference>
<comment type="subcellular location">
    <subcellularLocation>
        <location evidence="1">Membrane</location>
        <topology evidence="1">Multi-pass membrane protein</topology>
    </subcellularLocation>
</comment>
<feature type="transmembrane region" description="Helical" evidence="25">
    <location>
        <begin position="12"/>
        <end position="31"/>
    </location>
</feature>
<dbReference type="OrthoDB" id="5326588at2759"/>
<gene>
    <name evidence="28" type="ORF">GE061_013035</name>
</gene>
<keyword evidence="7 25" id="KW-0812">Transmembrane</keyword>
<evidence type="ECO:0000256" key="16">
    <source>
        <dbReference type="ARBA" id="ARBA00023098"/>
    </source>
</evidence>
<evidence type="ECO:0000256" key="17">
    <source>
        <dbReference type="ARBA" id="ARBA00023136"/>
    </source>
</evidence>
<evidence type="ECO:0000256" key="20">
    <source>
        <dbReference type="ARBA" id="ARBA00023221"/>
    </source>
</evidence>
<dbReference type="EC" id="1.3.1.21" evidence="21"/>
<dbReference type="Pfam" id="PF08246">
    <property type="entry name" value="Inhibitor_I29"/>
    <property type="match status" value="1"/>
</dbReference>
<evidence type="ECO:0000259" key="27">
    <source>
        <dbReference type="SMART" id="SM00848"/>
    </source>
</evidence>
<dbReference type="PROSITE" id="PS00640">
    <property type="entry name" value="THIOL_PROTEASE_ASN"/>
    <property type="match status" value="1"/>
</dbReference>
<evidence type="ECO:0000313" key="28">
    <source>
        <dbReference type="EMBL" id="KAF6212512.1"/>
    </source>
</evidence>
<evidence type="ECO:0000256" key="21">
    <source>
        <dbReference type="ARBA" id="ARBA00038851"/>
    </source>
</evidence>
<evidence type="ECO:0000256" key="14">
    <source>
        <dbReference type="ARBA" id="ARBA00023002"/>
    </source>
</evidence>
<feature type="transmembrane region" description="Helical" evidence="25">
    <location>
        <begin position="204"/>
        <end position="220"/>
    </location>
</feature>
<dbReference type="AlphaFoldDB" id="A0A8S9XU06"/>
<keyword evidence="18" id="KW-0865">Zymogen</keyword>
<feature type="transmembrane region" description="Helical" evidence="25">
    <location>
        <begin position="273"/>
        <end position="292"/>
    </location>
</feature>
<dbReference type="Gene3D" id="3.90.70.10">
    <property type="entry name" value="Cysteine proteinases"/>
    <property type="match status" value="1"/>
</dbReference>
<keyword evidence="8" id="KW-0152">Cholesterol biosynthesis</keyword>
<evidence type="ECO:0000256" key="12">
    <source>
        <dbReference type="ARBA" id="ARBA00022955"/>
    </source>
</evidence>
<keyword evidence="13 25" id="KW-1133">Transmembrane helix</keyword>
<proteinExistence type="inferred from homology"/>
<keyword evidence="4" id="KW-0444">Lipid biosynthesis</keyword>
<keyword evidence="16" id="KW-0443">Lipid metabolism</keyword>
<evidence type="ECO:0000256" key="24">
    <source>
        <dbReference type="ARBA" id="ARBA00047826"/>
    </source>
</evidence>
<evidence type="ECO:0000256" key="8">
    <source>
        <dbReference type="ARBA" id="ARBA00022778"/>
    </source>
</evidence>
<dbReference type="InterPro" id="IPR038765">
    <property type="entry name" value="Papain-like_cys_pep_sf"/>
</dbReference>
<dbReference type="PANTHER" id="PTHR21257">
    <property type="entry name" value="DELTA(14)-STEROL REDUCTASE"/>
    <property type="match status" value="1"/>
</dbReference>
<accession>A0A8S9XU06</accession>
<dbReference type="GO" id="GO:0047598">
    <property type="term" value="F:7-dehydrocholesterol reductase activity"/>
    <property type="evidence" value="ECO:0007669"/>
    <property type="project" value="UniProtKB-EC"/>
</dbReference>
<keyword evidence="14" id="KW-0560">Oxidoreductase</keyword>
<evidence type="ECO:0000256" key="3">
    <source>
        <dbReference type="ARBA" id="ARBA00008455"/>
    </source>
</evidence>
<comment type="similarity">
    <text evidence="2">Belongs to the ERG4/ERG24 family.</text>
</comment>
<comment type="catalytic activity">
    <reaction evidence="23">
        <text>cholesterol + NADP(+) = 7-dehydrocholesterol + NADPH + H(+)</text>
        <dbReference type="Rhea" id="RHEA:23984"/>
        <dbReference type="ChEBI" id="CHEBI:15378"/>
        <dbReference type="ChEBI" id="CHEBI:16113"/>
        <dbReference type="ChEBI" id="CHEBI:17759"/>
        <dbReference type="ChEBI" id="CHEBI:57783"/>
        <dbReference type="ChEBI" id="CHEBI:58349"/>
        <dbReference type="EC" id="1.3.1.21"/>
    </reaction>
    <physiologicalReaction direction="right-to-left" evidence="23">
        <dbReference type="Rhea" id="RHEA:23986"/>
    </physiologicalReaction>
</comment>
<dbReference type="InterPro" id="IPR039417">
    <property type="entry name" value="Peptidase_C1A_papain-like"/>
</dbReference>
<dbReference type="CDD" id="cd02248">
    <property type="entry name" value="Peptidase_C1A"/>
    <property type="match status" value="1"/>
</dbReference>
<feature type="transmembrane region" description="Helical" evidence="25">
    <location>
        <begin position="51"/>
        <end position="67"/>
    </location>
</feature>
<keyword evidence="6" id="KW-0645">Protease</keyword>
<evidence type="ECO:0000256" key="13">
    <source>
        <dbReference type="ARBA" id="ARBA00022989"/>
    </source>
</evidence>
<dbReference type="InterPro" id="IPR001171">
    <property type="entry name" value="ERG24_DHCR-like"/>
</dbReference>
<dbReference type="InterPro" id="IPR000668">
    <property type="entry name" value="Peptidase_C1A_C"/>
</dbReference>
<keyword evidence="9" id="KW-0378">Hydrolase</keyword>
<evidence type="ECO:0000256" key="6">
    <source>
        <dbReference type="ARBA" id="ARBA00022670"/>
    </source>
</evidence>
<dbReference type="InterPro" id="IPR000169">
    <property type="entry name" value="Pept_cys_AS"/>
</dbReference>
<dbReference type="Gene3D" id="1.20.120.1630">
    <property type="match status" value="1"/>
</dbReference>
<keyword evidence="15" id="KW-0756">Sterol biosynthesis</keyword>
<dbReference type="GO" id="GO:0005789">
    <property type="term" value="C:endoplasmic reticulum membrane"/>
    <property type="evidence" value="ECO:0007669"/>
    <property type="project" value="TreeGrafter"/>
</dbReference>
<keyword evidence="19" id="KW-1207">Sterol metabolism</keyword>
<evidence type="ECO:0000313" key="29">
    <source>
        <dbReference type="Proteomes" id="UP000466442"/>
    </source>
</evidence>
<sequence>MAKFYDFIRYHLVPPIFIVLFTALVQIVAQFGRGNTLTWYAISDGIVGDRTSWIVVLTFVFWAYLFLRTPGKTLKGPPSPTGYVPIYRDNGLSYYTTTTVTYLLLDAIFDFELSSYIYDQTPQILGTLSLVALLLCFYLFLSPSDDPKSYEKMPALYVFYRGRNFHPRLLGVDVKQLSICRVGLMAFQILENAYFITYLKANGYSQPVFATFFLHTIYLVKFFGTEDKYFFTIDTTLDRAGYYLCWGSIAWVPCFFTYNSYFMVLHQPRISDSTAWVAIGIGLSAIAIQYLIDHQRHHFRSTGGKCKIWGSEPSFITATFTDHKGDQKNALLLTSGFWGTARHLNYAAEAVYALCVCIPGYGLGFTPFIYFFFLLVFVIHRVARDDEKCRAKYGTYWMKYCETVPYKIIPCVPSTRTFVFTSEDDFIMKAILLLVAVAVTARAVSLEKVVNGEWKLYKLVHSKTYEDEFEDAMRLELFKKSRREILEHNIKYELGLVKYTKGLNQFSDMLPEELAKYNGIIKPSNSSIHGPTFSKPSLVGIKAHVDWNAQGAVTEVKNQGHCGSCWAFASIGALEGQHFLKTKQLIPLSEQNLVDCAKGRRYHNRGCHGGWMNTAFQYIKDNRGVDTEDSYPYEAQDDECRFRKSNVGAKDAGFEQIPPGDEEALKAAVATKGPVAVAIDVKNSFYSYKRGVYFEQMCSPHTPRHAVLVVGYGSEGGEDYWLVKNSWGRGWGDDGFVKMARNRNDHCGIASYASYPLV</sequence>
<dbReference type="Pfam" id="PF01222">
    <property type="entry name" value="ERG4_ERG24"/>
    <property type="match status" value="1"/>
</dbReference>
<dbReference type="InterPro" id="IPR025661">
    <property type="entry name" value="Pept_asp_AS"/>
</dbReference>
<dbReference type="Pfam" id="PF00112">
    <property type="entry name" value="Peptidase_C1"/>
    <property type="match status" value="1"/>
</dbReference>
<evidence type="ECO:0000256" key="1">
    <source>
        <dbReference type="ARBA" id="ARBA00004141"/>
    </source>
</evidence>